<gene>
    <name evidence="2" type="ORF">A2U01_0010534</name>
</gene>
<evidence type="ECO:0000313" key="2">
    <source>
        <dbReference type="EMBL" id="MCH89634.1"/>
    </source>
</evidence>
<dbReference type="Proteomes" id="UP000265520">
    <property type="component" value="Unassembled WGS sequence"/>
</dbReference>
<name>A0A392MTN9_9FABA</name>
<dbReference type="Pfam" id="PF04782">
    <property type="entry name" value="DUF632"/>
    <property type="match status" value="1"/>
</dbReference>
<dbReference type="AlphaFoldDB" id="A0A392MTN9"/>
<sequence>MFFVGKRSNSARVFSVLSWSRHTKSPTFSKDDAEFSSPSEPCRPGAHCATLKKLYAAEKKLYKAVKSKTPIDSVAELAAIVTLRIRFTVLTGCPRSVTSITTLRNQSRGINGCSSNIHIKNGFVGIHKLVTSVSRPPIKKEYVRQRFKGP</sequence>
<feature type="non-terminal residue" evidence="2">
    <location>
        <position position="150"/>
    </location>
</feature>
<protein>
    <submittedName>
        <fullName evidence="2">DUF630 family protein</fullName>
    </submittedName>
</protein>
<reference evidence="2 3" key="1">
    <citation type="journal article" date="2018" name="Front. Plant Sci.">
        <title>Red Clover (Trifolium pratense) and Zigzag Clover (T. medium) - A Picture of Genomic Similarities and Differences.</title>
        <authorList>
            <person name="Dluhosova J."/>
            <person name="Istvanek J."/>
            <person name="Nedelnik J."/>
            <person name="Repkova J."/>
        </authorList>
    </citation>
    <scope>NUCLEOTIDE SEQUENCE [LARGE SCALE GENOMIC DNA]</scope>
    <source>
        <strain evidence="3">cv. 10/8</strain>
        <tissue evidence="2">Leaf</tissue>
    </source>
</reference>
<accession>A0A392MTN9</accession>
<comment type="caution">
    <text evidence="2">The sequence shown here is derived from an EMBL/GenBank/DDBJ whole genome shotgun (WGS) entry which is preliminary data.</text>
</comment>
<organism evidence="2 3">
    <name type="scientific">Trifolium medium</name>
    <dbReference type="NCBI Taxonomy" id="97028"/>
    <lineage>
        <taxon>Eukaryota</taxon>
        <taxon>Viridiplantae</taxon>
        <taxon>Streptophyta</taxon>
        <taxon>Embryophyta</taxon>
        <taxon>Tracheophyta</taxon>
        <taxon>Spermatophyta</taxon>
        <taxon>Magnoliopsida</taxon>
        <taxon>eudicotyledons</taxon>
        <taxon>Gunneridae</taxon>
        <taxon>Pentapetalae</taxon>
        <taxon>rosids</taxon>
        <taxon>fabids</taxon>
        <taxon>Fabales</taxon>
        <taxon>Fabaceae</taxon>
        <taxon>Papilionoideae</taxon>
        <taxon>50 kb inversion clade</taxon>
        <taxon>NPAAA clade</taxon>
        <taxon>Hologalegina</taxon>
        <taxon>IRL clade</taxon>
        <taxon>Trifolieae</taxon>
        <taxon>Trifolium</taxon>
    </lineage>
</organism>
<dbReference type="EMBL" id="LXQA010016560">
    <property type="protein sequence ID" value="MCH89634.1"/>
    <property type="molecule type" value="Genomic_DNA"/>
</dbReference>
<keyword evidence="3" id="KW-1185">Reference proteome</keyword>
<evidence type="ECO:0000313" key="3">
    <source>
        <dbReference type="Proteomes" id="UP000265520"/>
    </source>
</evidence>
<feature type="domain" description="DUF632" evidence="1">
    <location>
        <begin position="7"/>
        <end position="68"/>
    </location>
</feature>
<dbReference type="InterPro" id="IPR006867">
    <property type="entry name" value="DUF632"/>
</dbReference>
<evidence type="ECO:0000259" key="1">
    <source>
        <dbReference type="Pfam" id="PF04782"/>
    </source>
</evidence>
<proteinExistence type="predicted"/>